<sequence length="47" mass="5108">MATTPPVFRTPAAERNAHAIRDGRRALQRLGIVGDLLVLARRGARDA</sequence>
<dbReference type="Proteomes" id="UP001183420">
    <property type="component" value="Unassembled WGS sequence"/>
</dbReference>
<comment type="caution">
    <text evidence="1">The sequence shown here is derived from an EMBL/GenBank/DDBJ whole genome shotgun (WGS) entry which is preliminary data.</text>
</comment>
<reference evidence="2" key="1">
    <citation type="submission" date="2023-07" db="EMBL/GenBank/DDBJ databases">
        <title>30 novel species of actinomycetes from the DSMZ collection.</title>
        <authorList>
            <person name="Nouioui I."/>
        </authorList>
    </citation>
    <scope>NUCLEOTIDE SEQUENCE [LARGE SCALE GENOMIC DNA]</scope>
    <source>
        <strain evidence="2">DSM 44918</strain>
    </source>
</reference>
<dbReference type="RefSeq" id="WP_311598491.1">
    <property type="nucleotide sequence ID" value="NZ_JAVREM010000012.1"/>
</dbReference>
<organism evidence="1 2">
    <name type="scientific">Streptomyces millisiae</name>
    <dbReference type="NCBI Taxonomy" id="3075542"/>
    <lineage>
        <taxon>Bacteria</taxon>
        <taxon>Bacillati</taxon>
        <taxon>Actinomycetota</taxon>
        <taxon>Actinomycetes</taxon>
        <taxon>Kitasatosporales</taxon>
        <taxon>Streptomycetaceae</taxon>
        <taxon>Streptomyces</taxon>
    </lineage>
</organism>
<evidence type="ECO:0000313" key="1">
    <source>
        <dbReference type="EMBL" id="MDT0319284.1"/>
    </source>
</evidence>
<proteinExistence type="predicted"/>
<keyword evidence="2" id="KW-1185">Reference proteome</keyword>
<accession>A0ABU2LNW7</accession>
<gene>
    <name evidence="1" type="ORF">RNC47_13145</name>
</gene>
<evidence type="ECO:0000313" key="2">
    <source>
        <dbReference type="Proteomes" id="UP001183420"/>
    </source>
</evidence>
<protein>
    <submittedName>
        <fullName evidence="1">Uncharacterized protein</fullName>
    </submittedName>
</protein>
<dbReference type="EMBL" id="JAVREM010000012">
    <property type="protein sequence ID" value="MDT0319284.1"/>
    <property type="molecule type" value="Genomic_DNA"/>
</dbReference>
<name>A0ABU2LNW7_9ACTN</name>